<evidence type="ECO:0008006" key="11">
    <source>
        <dbReference type="Google" id="ProtNLM"/>
    </source>
</evidence>
<keyword evidence="5" id="KW-0560">Oxidoreductase</keyword>
<comment type="caution">
    <text evidence="9">The sequence shown here is derived from an EMBL/GenBank/DDBJ whole genome shotgun (WGS) entry which is preliminary data.</text>
</comment>
<dbReference type="GO" id="GO:0020037">
    <property type="term" value="F:heme binding"/>
    <property type="evidence" value="ECO:0007669"/>
    <property type="project" value="InterPro"/>
</dbReference>
<feature type="chain" id="PRO_5018971763" description="Cytochrome P450" evidence="8">
    <location>
        <begin position="25"/>
        <end position="352"/>
    </location>
</feature>
<feature type="signal peptide" evidence="8">
    <location>
        <begin position="1"/>
        <end position="24"/>
    </location>
</feature>
<evidence type="ECO:0000256" key="2">
    <source>
        <dbReference type="ARBA" id="ARBA00010617"/>
    </source>
</evidence>
<evidence type="ECO:0000256" key="5">
    <source>
        <dbReference type="ARBA" id="ARBA00023002"/>
    </source>
</evidence>
<keyword evidence="10" id="KW-1185">Reference proteome</keyword>
<evidence type="ECO:0000256" key="3">
    <source>
        <dbReference type="ARBA" id="ARBA00022617"/>
    </source>
</evidence>
<evidence type="ECO:0000256" key="8">
    <source>
        <dbReference type="SAM" id="SignalP"/>
    </source>
</evidence>
<keyword evidence="8" id="KW-0732">Signal</keyword>
<name>A0A409XTT0_PSICY</name>
<protein>
    <recommendedName>
        <fullName evidence="11">Cytochrome P450</fullName>
    </recommendedName>
</protein>
<organism evidence="9 10">
    <name type="scientific">Psilocybe cyanescens</name>
    <dbReference type="NCBI Taxonomy" id="93625"/>
    <lineage>
        <taxon>Eukaryota</taxon>
        <taxon>Fungi</taxon>
        <taxon>Dikarya</taxon>
        <taxon>Basidiomycota</taxon>
        <taxon>Agaricomycotina</taxon>
        <taxon>Agaricomycetes</taxon>
        <taxon>Agaricomycetidae</taxon>
        <taxon>Agaricales</taxon>
        <taxon>Agaricineae</taxon>
        <taxon>Strophariaceae</taxon>
        <taxon>Psilocybe</taxon>
    </lineage>
</organism>
<dbReference type="InterPro" id="IPR001128">
    <property type="entry name" value="Cyt_P450"/>
</dbReference>
<dbReference type="InParanoid" id="A0A409XTT0"/>
<reference evidence="9 10" key="1">
    <citation type="journal article" date="2018" name="Evol. Lett.">
        <title>Horizontal gene cluster transfer increased hallucinogenic mushroom diversity.</title>
        <authorList>
            <person name="Reynolds H.T."/>
            <person name="Vijayakumar V."/>
            <person name="Gluck-Thaler E."/>
            <person name="Korotkin H.B."/>
            <person name="Matheny P.B."/>
            <person name="Slot J.C."/>
        </authorList>
    </citation>
    <scope>NUCLEOTIDE SEQUENCE [LARGE SCALE GENOMIC DNA]</scope>
    <source>
        <strain evidence="9 10">2631</strain>
    </source>
</reference>
<dbReference type="InterPro" id="IPR050364">
    <property type="entry name" value="Cytochrome_P450_fung"/>
</dbReference>
<dbReference type="PANTHER" id="PTHR46300">
    <property type="entry name" value="P450, PUTATIVE (EUROFUNG)-RELATED-RELATED"/>
    <property type="match status" value="1"/>
</dbReference>
<evidence type="ECO:0000256" key="7">
    <source>
        <dbReference type="ARBA" id="ARBA00023033"/>
    </source>
</evidence>
<dbReference type="Gene3D" id="1.10.630.10">
    <property type="entry name" value="Cytochrome P450"/>
    <property type="match status" value="1"/>
</dbReference>
<dbReference type="OrthoDB" id="2789670at2759"/>
<evidence type="ECO:0000256" key="4">
    <source>
        <dbReference type="ARBA" id="ARBA00022723"/>
    </source>
</evidence>
<evidence type="ECO:0000256" key="1">
    <source>
        <dbReference type="ARBA" id="ARBA00001971"/>
    </source>
</evidence>
<dbReference type="STRING" id="93625.A0A409XTT0"/>
<keyword evidence="6" id="KW-0408">Iron</keyword>
<dbReference type="SUPFAM" id="SSF48264">
    <property type="entry name" value="Cytochrome P450"/>
    <property type="match status" value="1"/>
</dbReference>
<keyword evidence="3" id="KW-0349">Heme</keyword>
<accession>A0A409XTT0</accession>
<keyword evidence="7" id="KW-0503">Monooxygenase</keyword>
<dbReference type="Pfam" id="PF00067">
    <property type="entry name" value="p450"/>
    <property type="match status" value="2"/>
</dbReference>
<evidence type="ECO:0000313" key="9">
    <source>
        <dbReference type="EMBL" id="PPQ94229.1"/>
    </source>
</evidence>
<gene>
    <name evidence="9" type="ORF">CVT25_006655</name>
</gene>
<dbReference type="EMBL" id="NHYD01000415">
    <property type="protein sequence ID" value="PPQ94229.1"/>
    <property type="molecule type" value="Genomic_DNA"/>
</dbReference>
<dbReference type="AlphaFoldDB" id="A0A409XTT0"/>
<dbReference type="InterPro" id="IPR036396">
    <property type="entry name" value="Cyt_P450_sf"/>
</dbReference>
<dbReference type="GO" id="GO:0005506">
    <property type="term" value="F:iron ion binding"/>
    <property type="evidence" value="ECO:0007669"/>
    <property type="project" value="InterPro"/>
</dbReference>
<evidence type="ECO:0000256" key="6">
    <source>
        <dbReference type="ARBA" id="ARBA00023004"/>
    </source>
</evidence>
<comment type="cofactor">
    <cofactor evidence="1">
        <name>heme</name>
        <dbReference type="ChEBI" id="CHEBI:30413"/>
    </cofactor>
</comment>
<dbReference type="GO" id="GO:0016705">
    <property type="term" value="F:oxidoreductase activity, acting on paired donors, with incorporation or reduction of molecular oxygen"/>
    <property type="evidence" value="ECO:0007669"/>
    <property type="project" value="InterPro"/>
</dbReference>
<sequence>MSVMLTLVIATFLAYMGLPFLGNAFDFPTANIGSEYVQWGEKYNSDILHASAFGTHVVIINSQQIADELLDRRGAKYSDRPYFPTIDLTGMSSYNLGVMRYGETWRIGRKYATQAFRQAGSPPNNLSSIIVTSVHQVLKRILHSPDNLWDHSKMISISIAMSSMYGYDAESSKDPCVVAADEAFIINMELASPGGSAQGDARPSLVADLLERKNTVGVSEKEEVAVMTIAPTTYIGASDPTKSAIGTFIYLMVINPDIQSKAQAEIDRILESKRLPGYEDRPAMLYVEAIYRKVLRWKPPGSLGFPHAVTEDDFYDGYLIPKGATILSNIWLVILTGNFNGYEELIPTSTGR</sequence>
<dbReference type="Proteomes" id="UP000283269">
    <property type="component" value="Unassembled WGS sequence"/>
</dbReference>
<dbReference type="GO" id="GO:0004497">
    <property type="term" value="F:monooxygenase activity"/>
    <property type="evidence" value="ECO:0007669"/>
    <property type="project" value="UniProtKB-KW"/>
</dbReference>
<proteinExistence type="inferred from homology"/>
<comment type="similarity">
    <text evidence="2">Belongs to the cytochrome P450 family.</text>
</comment>
<dbReference type="PANTHER" id="PTHR46300:SF12">
    <property type="entry name" value="P450, PUTATIVE (EUROFUNG)-RELATED"/>
    <property type="match status" value="1"/>
</dbReference>
<keyword evidence="4" id="KW-0479">Metal-binding</keyword>
<evidence type="ECO:0000313" key="10">
    <source>
        <dbReference type="Proteomes" id="UP000283269"/>
    </source>
</evidence>